<name>A0A5B0NX49_PUCGR</name>
<gene>
    <name evidence="2" type="ORF">PGT21_028984</name>
    <name evidence="3" type="ORF">PGTUg99_012662</name>
</gene>
<evidence type="ECO:0000313" key="3">
    <source>
        <dbReference type="EMBL" id="KAA1127983.1"/>
    </source>
</evidence>
<organism evidence="2 4">
    <name type="scientific">Puccinia graminis f. sp. tritici</name>
    <dbReference type="NCBI Taxonomy" id="56615"/>
    <lineage>
        <taxon>Eukaryota</taxon>
        <taxon>Fungi</taxon>
        <taxon>Dikarya</taxon>
        <taxon>Basidiomycota</taxon>
        <taxon>Pucciniomycotina</taxon>
        <taxon>Pucciniomycetes</taxon>
        <taxon>Pucciniales</taxon>
        <taxon>Pucciniaceae</taxon>
        <taxon>Puccinia</taxon>
    </lineage>
</organism>
<sequence length="413" mass="43162">MIRISFLWTLFLLAFLSKTSQSRAFLNRRQRGAGGASPTFKINSEQAVAQAQLAQTKGVVAGQASNEKIVPMTAEIGGFAIQFKVSGDASDLQPAAKNGAVIRATETTAGDAAAGKGINLLLHGDGGQSFFDFPNKGDQVGLLGVVALAPNDKMFWGGGGGNQRTDGVLHSKLLDALITNVLPQVIKMDSSKVFFMGISGGSFLLAGFFLPAFAEKYQSGAILGCGALPPQVQPSANFGKTLETMRIHFQTSAQEQDGIQVTIPQAIVSYLKAATDAQVDKKALAKKLTADATPKGTHCVFDGKQFVSGIQLLTDNYSRVIFGDGDIKGIGKVSTSAADNNQKFASGVPVAKLRNNAAGGVPQGSQLRTAAKGFPQGTQLRSAAGVFPQGTQLRSAAGVFPQSPQLRNAAVFK</sequence>
<dbReference type="EMBL" id="VDEP01000146">
    <property type="protein sequence ID" value="KAA1127983.1"/>
    <property type="molecule type" value="Genomic_DNA"/>
</dbReference>
<evidence type="ECO:0000313" key="4">
    <source>
        <dbReference type="Proteomes" id="UP000324748"/>
    </source>
</evidence>
<dbReference type="OrthoDB" id="4540290at2759"/>
<reference evidence="4 5" key="1">
    <citation type="submission" date="2019-05" db="EMBL/GenBank/DDBJ databases">
        <title>Emergence of the Ug99 lineage of the wheat stem rust pathogen through somatic hybridization.</title>
        <authorList>
            <person name="Li F."/>
            <person name="Upadhyaya N.M."/>
            <person name="Sperschneider J."/>
            <person name="Matny O."/>
            <person name="Nguyen-Phuc H."/>
            <person name="Mago R."/>
            <person name="Raley C."/>
            <person name="Miller M.E."/>
            <person name="Silverstein K.A.T."/>
            <person name="Henningsen E."/>
            <person name="Hirsch C.D."/>
            <person name="Visser B."/>
            <person name="Pretorius Z.A."/>
            <person name="Steffenson B.J."/>
            <person name="Schwessinger B."/>
            <person name="Dodds P.N."/>
            <person name="Figueroa M."/>
        </authorList>
    </citation>
    <scope>NUCLEOTIDE SEQUENCE [LARGE SCALE GENOMIC DNA]</scope>
    <source>
        <strain evidence="2">21-0</strain>
        <strain evidence="3 5">Ug99</strain>
    </source>
</reference>
<dbReference type="EMBL" id="VSWC01000080">
    <property type="protein sequence ID" value="KAA1093226.1"/>
    <property type="molecule type" value="Genomic_DNA"/>
</dbReference>
<evidence type="ECO:0000313" key="2">
    <source>
        <dbReference type="EMBL" id="KAA1093226.1"/>
    </source>
</evidence>
<dbReference type="AlphaFoldDB" id="A0A5B0NX49"/>
<proteinExistence type="predicted"/>
<comment type="caution">
    <text evidence="2">The sequence shown here is derived from an EMBL/GenBank/DDBJ whole genome shotgun (WGS) entry which is preliminary data.</text>
</comment>
<feature type="chain" id="PRO_5036137587" description="Cyclin-like F-box" evidence="1">
    <location>
        <begin position="25"/>
        <end position="413"/>
    </location>
</feature>
<feature type="signal peptide" evidence="1">
    <location>
        <begin position="1"/>
        <end position="24"/>
    </location>
</feature>
<protein>
    <recommendedName>
        <fullName evidence="6">Cyclin-like F-box</fullName>
    </recommendedName>
</protein>
<evidence type="ECO:0008006" key="6">
    <source>
        <dbReference type="Google" id="ProtNLM"/>
    </source>
</evidence>
<evidence type="ECO:0000256" key="1">
    <source>
        <dbReference type="SAM" id="SignalP"/>
    </source>
</evidence>
<dbReference type="Proteomes" id="UP000325313">
    <property type="component" value="Unassembled WGS sequence"/>
</dbReference>
<dbReference type="Proteomes" id="UP000324748">
    <property type="component" value="Unassembled WGS sequence"/>
</dbReference>
<accession>A0A5B0NX49</accession>
<evidence type="ECO:0000313" key="5">
    <source>
        <dbReference type="Proteomes" id="UP000325313"/>
    </source>
</evidence>
<keyword evidence="1" id="KW-0732">Signal</keyword>
<keyword evidence="4" id="KW-1185">Reference proteome</keyword>